<reference evidence="3" key="1">
    <citation type="submission" date="2017-09" db="EMBL/GenBank/DDBJ databases">
        <title>Depth-based differentiation of microbial function through sediment-hosted aquifers and enrichment of novel symbionts in the deep terrestrial subsurface.</title>
        <authorList>
            <person name="Probst A.J."/>
            <person name="Ladd B."/>
            <person name="Jarett J.K."/>
            <person name="Geller-Mcgrath D.E."/>
            <person name="Sieber C.M.K."/>
            <person name="Emerson J.B."/>
            <person name="Anantharaman K."/>
            <person name="Thomas B.C."/>
            <person name="Malmstrom R."/>
            <person name="Stieglmeier M."/>
            <person name="Klingl A."/>
            <person name="Woyke T."/>
            <person name="Ryan C.M."/>
            <person name="Banfield J.F."/>
        </authorList>
    </citation>
    <scope>NUCLEOTIDE SEQUENCE [LARGE SCALE GENOMIC DNA]</scope>
</reference>
<evidence type="ECO:0000256" key="1">
    <source>
        <dbReference type="SAM" id="Phobius"/>
    </source>
</evidence>
<keyword evidence="1" id="KW-0812">Transmembrane</keyword>
<gene>
    <name evidence="2" type="ORF">COT63_01060</name>
</gene>
<sequence length="249" mass="27322">MKEKRGFFQKSEREWSSTVKKGGVGRWRFLLVLLLAGGLFWGLFNYGSPLLLGLGNLWRGLSGDGSADDSIGDNIPPPPPQIAPLPEATNSASLEVVGSAELDSTLILFLNGVEIKKILIGNEGEFRIGQIKLNDGENNLFAKAVDLAGNESQESVRQIIFFDKEPPTLKIESPQDGDSFFDDQKEITIKGETEKDAIVNINERKVVVSLEGKFESVYSLSEGTNEILVISSDKAGNKAQESLKVYYRP</sequence>
<dbReference type="Proteomes" id="UP000231282">
    <property type="component" value="Unassembled WGS sequence"/>
</dbReference>
<evidence type="ECO:0000313" key="2">
    <source>
        <dbReference type="EMBL" id="PIS15229.1"/>
    </source>
</evidence>
<name>A0A2H0WTI7_9BACT</name>
<dbReference type="AlphaFoldDB" id="A0A2H0WTI7"/>
<protein>
    <submittedName>
        <fullName evidence="2">Uncharacterized protein</fullName>
    </submittedName>
</protein>
<dbReference type="InterPro" id="IPR013783">
    <property type="entry name" value="Ig-like_fold"/>
</dbReference>
<dbReference type="EMBL" id="PEZH01000019">
    <property type="protein sequence ID" value="PIS15229.1"/>
    <property type="molecule type" value="Genomic_DNA"/>
</dbReference>
<dbReference type="Pfam" id="PF09136">
    <property type="entry name" value="Glucodextran_B"/>
    <property type="match status" value="1"/>
</dbReference>
<proteinExistence type="predicted"/>
<dbReference type="Gene3D" id="2.60.40.10">
    <property type="entry name" value="Immunoglobulins"/>
    <property type="match status" value="2"/>
</dbReference>
<feature type="transmembrane region" description="Helical" evidence="1">
    <location>
        <begin position="27"/>
        <end position="44"/>
    </location>
</feature>
<keyword evidence="1" id="KW-0472">Membrane</keyword>
<comment type="caution">
    <text evidence="2">The sequence shown here is derived from an EMBL/GenBank/DDBJ whole genome shotgun (WGS) entry which is preliminary data.</text>
</comment>
<evidence type="ECO:0000313" key="3">
    <source>
        <dbReference type="Proteomes" id="UP000231282"/>
    </source>
</evidence>
<accession>A0A2H0WTI7</accession>
<organism evidence="2 3">
    <name type="scientific">Candidatus Shapirobacteria bacterium CG09_land_8_20_14_0_10_38_17</name>
    <dbReference type="NCBI Taxonomy" id="1974884"/>
    <lineage>
        <taxon>Bacteria</taxon>
        <taxon>Candidatus Shapironibacteriota</taxon>
    </lineage>
</organism>
<keyword evidence="1" id="KW-1133">Transmembrane helix</keyword>